<accession>A0A547PE96</accession>
<evidence type="ECO:0000256" key="1">
    <source>
        <dbReference type="SAM" id="Phobius"/>
    </source>
</evidence>
<dbReference type="Proteomes" id="UP000316343">
    <property type="component" value="Unassembled WGS sequence"/>
</dbReference>
<feature type="transmembrane region" description="Helical" evidence="1">
    <location>
        <begin position="12"/>
        <end position="32"/>
    </location>
</feature>
<name>A0A547PE96_9SPHN</name>
<keyword evidence="1" id="KW-0812">Transmembrane</keyword>
<keyword evidence="3" id="KW-1185">Reference proteome</keyword>
<dbReference type="EMBL" id="VHJK01000001">
    <property type="protein sequence ID" value="TRD12439.1"/>
    <property type="molecule type" value="Genomic_DNA"/>
</dbReference>
<feature type="transmembrane region" description="Helical" evidence="1">
    <location>
        <begin position="38"/>
        <end position="58"/>
    </location>
</feature>
<dbReference type="OrthoDB" id="8456647at2"/>
<protein>
    <recommendedName>
        <fullName evidence="4">Zinc ribbon domain-containing protein</fullName>
    </recommendedName>
</protein>
<dbReference type="RefSeq" id="WP_142788710.1">
    <property type="nucleotide sequence ID" value="NZ_VHJK01000001.1"/>
</dbReference>
<gene>
    <name evidence="2" type="ORF">FGU71_11575</name>
</gene>
<keyword evidence="1" id="KW-0472">Membrane</keyword>
<dbReference type="AlphaFoldDB" id="A0A547PE96"/>
<sequence length="92" mass="10198">MNTYQAAKQHALRMLGALFLAILFVIVVERFWGHSSIAFAIAIVGLVAMNTPMLRLNCKTCGKNLFFRGIFVVPWPNRICGKCGTDLTQANP</sequence>
<keyword evidence="1" id="KW-1133">Transmembrane helix</keyword>
<reference evidence="2 3" key="1">
    <citation type="submission" date="2019-06" db="EMBL/GenBank/DDBJ databases">
        <title>Erythrobacter insulae sp. nov., isolated from a tidal flat.</title>
        <authorList>
            <person name="Yoon J.-H."/>
        </authorList>
    </citation>
    <scope>NUCLEOTIDE SEQUENCE [LARGE SCALE GENOMIC DNA]</scope>
    <source>
        <strain evidence="2 3">JBTF-M21</strain>
    </source>
</reference>
<organism evidence="2 3">
    <name type="scientific">Erythrobacter insulae</name>
    <dbReference type="NCBI Taxonomy" id="2584124"/>
    <lineage>
        <taxon>Bacteria</taxon>
        <taxon>Pseudomonadati</taxon>
        <taxon>Pseudomonadota</taxon>
        <taxon>Alphaproteobacteria</taxon>
        <taxon>Sphingomonadales</taxon>
        <taxon>Erythrobacteraceae</taxon>
        <taxon>Erythrobacter/Porphyrobacter group</taxon>
        <taxon>Erythrobacter</taxon>
    </lineage>
</organism>
<evidence type="ECO:0008006" key="4">
    <source>
        <dbReference type="Google" id="ProtNLM"/>
    </source>
</evidence>
<evidence type="ECO:0000313" key="2">
    <source>
        <dbReference type="EMBL" id="TRD12439.1"/>
    </source>
</evidence>
<proteinExistence type="predicted"/>
<evidence type="ECO:0000313" key="3">
    <source>
        <dbReference type="Proteomes" id="UP000316343"/>
    </source>
</evidence>
<comment type="caution">
    <text evidence="2">The sequence shown here is derived from an EMBL/GenBank/DDBJ whole genome shotgun (WGS) entry which is preliminary data.</text>
</comment>